<evidence type="ECO:0000313" key="1">
    <source>
        <dbReference type="EMBL" id="AOU99253.1"/>
    </source>
</evidence>
<gene>
    <name evidence="1" type="ORF">BI364_16095</name>
</gene>
<organism evidence="1 2">
    <name type="scientific">Acidihalobacter yilgarnensis</name>
    <dbReference type="NCBI Taxonomy" id="2819280"/>
    <lineage>
        <taxon>Bacteria</taxon>
        <taxon>Pseudomonadati</taxon>
        <taxon>Pseudomonadota</taxon>
        <taxon>Gammaproteobacteria</taxon>
        <taxon>Chromatiales</taxon>
        <taxon>Ectothiorhodospiraceae</taxon>
        <taxon>Acidihalobacter</taxon>
    </lineage>
</organism>
<proteinExistence type="predicted"/>
<reference evidence="2" key="1">
    <citation type="submission" date="2016-09" db="EMBL/GenBank/DDBJ databases">
        <title>Acidihalobacter prosperus F5.</title>
        <authorList>
            <person name="Khaleque H.N."/>
            <person name="Ramsay J.P."/>
            <person name="Kaksonen A.H."/>
            <person name="Boxall N.J."/>
            <person name="Watkin E.L.J."/>
        </authorList>
    </citation>
    <scope>NUCLEOTIDE SEQUENCE [LARGE SCALE GENOMIC DNA]</scope>
    <source>
        <strain evidence="2">F5</strain>
    </source>
</reference>
<sequence>MSALRLLAEFPDRRILWLVGSEPAVYYIADHQAQGILVNAPAFDADLLTTLQAERQLRYIFLPSRRGALDIERWRSASGAEVLAFGAEAAAIEGTIDLVLDNKSRLTRTIDFLPMSGVTEGSCAMRLKNKPGAVFFGPALSPGQDGWPTLIFMPDDYSMENRLFGVLGIQDLAFEYAFTDDFDPDTTRFGPGAGAAVKAAVERALDD</sequence>
<accession>A0A1D8IS70</accession>
<dbReference type="EMBL" id="CP017415">
    <property type="protein sequence ID" value="AOU99253.1"/>
    <property type="molecule type" value="Genomic_DNA"/>
</dbReference>
<dbReference type="KEGG" id="aprs:BI364_16095"/>
<dbReference type="SUPFAM" id="SSF56281">
    <property type="entry name" value="Metallo-hydrolase/oxidoreductase"/>
    <property type="match status" value="1"/>
</dbReference>
<protein>
    <submittedName>
        <fullName evidence="1">Uncharacterized protein</fullName>
    </submittedName>
</protein>
<evidence type="ECO:0000313" key="2">
    <source>
        <dbReference type="Proteomes" id="UP000095401"/>
    </source>
</evidence>
<keyword evidence="2" id="KW-1185">Reference proteome</keyword>
<dbReference type="Gene3D" id="3.60.15.10">
    <property type="entry name" value="Ribonuclease Z/Hydroxyacylglutathione hydrolase-like"/>
    <property type="match status" value="1"/>
</dbReference>
<dbReference type="Proteomes" id="UP000095401">
    <property type="component" value="Chromosome"/>
</dbReference>
<name>A0A1D8IS70_9GAMM</name>
<dbReference type="RefSeq" id="WP_070079603.1">
    <property type="nucleotide sequence ID" value="NZ_CP017415.1"/>
</dbReference>
<dbReference type="AlphaFoldDB" id="A0A1D8IS70"/>
<dbReference type="InterPro" id="IPR036866">
    <property type="entry name" value="RibonucZ/Hydroxyglut_hydro"/>
</dbReference>